<gene>
    <name evidence="8" type="ORF">J3Q64DRAFT_1675869</name>
</gene>
<dbReference type="EMBL" id="JBCLYO010000005">
    <property type="protein sequence ID" value="KAL0088883.1"/>
    <property type="molecule type" value="Genomic_DNA"/>
</dbReference>
<feature type="region of interest" description="Disordered" evidence="5">
    <location>
        <begin position="2641"/>
        <end position="2715"/>
    </location>
</feature>
<dbReference type="Proteomes" id="UP001448207">
    <property type="component" value="Unassembled WGS sequence"/>
</dbReference>
<feature type="region of interest" description="Disordered" evidence="5">
    <location>
        <begin position="2579"/>
        <end position="2623"/>
    </location>
</feature>
<reference evidence="8 9" key="1">
    <citation type="submission" date="2024-04" db="EMBL/GenBank/DDBJ databases">
        <title>Symmetric and asymmetric DNA N6-adenine methylation regulates different biological responses in Mucorales.</title>
        <authorList>
            <consortium name="Lawrence Berkeley National Laboratory"/>
            <person name="Lax C."/>
            <person name="Mondo S.J."/>
            <person name="Osorio-Concepcion M."/>
            <person name="Muszewska A."/>
            <person name="Corrochano-Luque M."/>
            <person name="Gutierrez G."/>
            <person name="Riley R."/>
            <person name="Lipzen A."/>
            <person name="Guo J."/>
            <person name="Hundley H."/>
            <person name="Amirebrahimi M."/>
            <person name="Ng V."/>
            <person name="Lorenzo-Gutierrez D."/>
            <person name="Binder U."/>
            <person name="Yang J."/>
            <person name="Song Y."/>
            <person name="Canovas D."/>
            <person name="Navarro E."/>
            <person name="Freitag M."/>
            <person name="Gabaldon T."/>
            <person name="Grigoriev I.V."/>
            <person name="Corrochano L.M."/>
            <person name="Nicolas F.E."/>
            <person name="Garre V."/>
        </authorList>
    </citation>
    <scope>NUCLEOTIDE SEQUENCE [LARGE SCALE GENOMIC DNA]</scope>
    <source>
        <strain evidence="8 9">L51</strain>
    </source>
</reference>
<accession>A0ABR3B396</accession>
<dbReference type="CDD" id="cd00014">
    <property type="entry name" value="CH_SF"/>
    <property type="match status" value="1"/>
</dbReference>
<feature type="compositionally biased region" description="Basic and acidic residues" evidence="5">
    <location>
        <begin position="2645"/>
        <end position="2654"/>
    </location>
</feature>
<dbReference type="PROSITE" id="PS50021">
    <property type="entry name" value="CH"/>
    <property type="match status" value="1"/>
</dbReference>
<feature type="domain" description="GAR" evidence="7">
    <location>
        <begin position="2476"/>
        <end position="2550"/>
    </location>
</feature>
<evidence type="ECO:0000256" key="4">
    <source>
        <dbReference type="SAM" id="Coils"/>
    </source>
</evidence>
<feature type="region of interest" description="Disordered" evidence="5">
    <location>
        <begin position="869"/>
        <end position="890"/>
    </location>
</feature>
<dbReference type="Gene3D" id="1.10.418.10">
    <property type="entry name" value="Calponin-like domain"/>
    <property type="match status" value="1"/>
</dbReference>
<evidence type="ECO:0000256" key="3">
    <source>
        <dbReference type="ARBA" id="ARBA00023212"/>
    </source>
</evidence>
<feature type="coiled-coil region" evidence="4">
    <location>
        <begin position="2200"/>
        <end position="2227"/>
    </location>
</feature>
<dbReference type="Gene3D" id="3.30.920.20">
    <property type="entry name" value="Gas2-like domain"/>
    <property type="match status" value="1"/>
</dbReference>
<proteinExistence type="predicted"/>
<feature type="compositionally biased region" description="Polar residues" evidence="5">
    <location>
        <begin position="2448"/>
        <end position="2457"/>
    </location>
</feature>
<feature type="coiled-coil region" evidence="4">
    <location>
        <begin position="1753"/>
        <end position="1780"/>
    </location>
</feature>
<evidence type="ECO:0000259" key="7">
    <source>
        <dbReference type="PROSITE" id="PS51460"/>
    </source>
</evidence>
<feature type="coiled-coil region" evidence="4">
    <location>
        <begin position="1254"/>
        <end position="1281"/>
    </location>
</feature>
<keyword evidence="4" id="KW-0175">Coiled coil</keyword>
<protein>
    <recommendedName>
        <fullName evidence="10">GAR domain-containing protein</fullName>
    </recommendedName>
</protein>
<feature type="compositionally biased region" description="Low complexity" evidence="5">
    <location>
        <begin position="2432"/>
        <end position="2442"/>
    </location>
</feature>
<feature type="compositionally biased region" description="Low complexity" evidence="5">
    <location>
        <begin position="2669"/>
        <end position="2684"/>
    </location>
</feature>
<feature type="coiled-coil region" evidence="4">
    <location>
        <begin position="310"/>
        <end position="368"/>
    </location>
</feature>
<dbReference type="Pfam" id="PF00307">
    <property type="entry name" value="CH"/>
    <property type="match status" value="1"/>
</dbReference>
<keyword evidence="2" id="KW-0963">Cytoplasm</keyword>
<evidence type="ECO:0000256" key="5">
    <source>
        <dbReference type="SAM" id="MobiDB-lite"/>
    </source>
</evidence>
<dbReference type="SUPFAM" id="SSF143575">
    <property type="entry name" value="GAS2 domain-like"/>
    <property type="match status" value="1"/>
</dbReference>
<dbReference type="Pfam" id="PF02187">
    <property type="entry name" value="GAS2"/>
    <property type="match status" value="1"/>
</dbReference>
<feature type="compositionally biased region" description="Basic and acidic residues" evidence="5">
    <location>
        <begin position="870"/>
        <end position="882"/>
    </location>
</feature>
<dbReference type="PANTHER" id="PTHR11915">
    <property type="entry name" value="SPECTRIN/FILAMIN RELATED CYTOSKELETAL PROTEIN"/>
    <property type="match status" value="1"/>
</dbReference>
<feature type="compositionally biased region" description="Low complexity" evidence="5">
    <location>
        <begin position="2692"/>
        <end position="2701"/>
    </location>
</feature>
<comment type="caution">
    <text evidence="8">The sequence shown here is derived from an EMBL/GenBank/DDBJ whole genome shotgun (WGS) entry which is preliminary data.</text>
</comment>
<dbReference type="Gene3D" id="1.20.58.60">
    <property type="match status" value="3"/>
</dbReference>
<keyword evidence="3" id="KW-0206">Cytoskeleton</keyword>
<evidence type="ECO:0000256" key="1">
    <source>
        <dbReference type="ARBA" id="ARBA00004245"/>
    </source>
</evidence>
<evidence type="ECO:0000313" key="8">
    <source>
        <dbReference type="EMBL" id="KAL0088883.1"/>
    </source>
</evidence>
<dbReference type="PROSITE" id="PS51460">
    <property type="entry name" value="GAR"/>
    <property type="match status" value="1"/>
</dbReference>
<dbReference type="SMART" id="SM00243">
    <property type="entry name" value="GAS2"/>
    <property type="match status" value="1"/>
</dbReference>
<feature type="region of interest" description="Disordered" evidence="5">
    <location>
        <begin position="2430"/>
        <end position="2457"/>
    </location>
</feature>
<organism evidence="8 9">
    <name type="scientific">Phycomyces blakesleeanus</name>
    <dbReference type="NCBI Taxonomy" id="4837"/>
    <lineage>
        <taxon>Eukaryota</taxon>
        <taxon>Fungi</taxon>
        <taxon>Fungi incertae sedis</taxon>
        <taxon>Mucoromycota</taxon>
        <taxon>Mucoromycotina</taxon>
        <taxon>Mucoromycetes</taxon>
        <taxon>Mucorales</taxon>
        <taxon>Phycomycetaceae</taxon>
        <taxon>Phycomyces</taxon>
    </lineage>
</organism>
<dbReference type="InterPro" id="IPR036872">
    <property type="entry name" value="CH_dom_sf"/>
</dbReference>
<name>A0ABR3B396_PHYBL</name>
<keyword evidence="9" id="KW-1185">Reference proteome</keyword>
<comment type="subcellular location">
    <subcellularLocation>
        <location evidence="1">Cytoplasm</location>
        <location evidence="1">Cytoskeleton</location>
    </subcellularLocation>
</comment>
<dbReference type="InterPro" id="IPR001715">
    <property type="entry name" value="CH_dom"/>
</dbReference>
<evidence type="ECO:0000256" key="2">
    <source>
        <dbReference type="ARBA" id="ARBA00022490"/>
    </source>
</evidence>
<dbReference type="InterPro" id="IPR003108">
    <property type="entry name" value="GAR_dom"/>
</dbReference>
<dbReference type="InterPro" id="IPR036534">
    <property type="entry name" value="GAR_dom_sf"/>
</dbReference>
<evidence type="ECO:0000313" key="9">
    <source>
        <dbReference type="Proteomes" id="UP001448207"/>
    </source>
</evidence>
<evidence type="ECO:0008006" key="10">
    <source>
        <dbReference type="Google" id="ProtNLM"/>
    </source>
</evidence>
<evidence type="ECO:0000259" key="6">
    <source>
        <dbReference type="PROSITE" id="PS50021"/>
    </source>
</evidence>
<dbReference type="SUPFAM" id="SSF47576">
    <property type="entry name" value="Calponin-homology domain, CH-domain"/>
    <property type="match status" value="1"/>
</dbReference>
<sequence length="2715" mass="305103">MLAWCQTQLRNYVELSLLRPLTDLYESWQDGKVFLCIAHRFFPESVPDLVSMLQNNNPQSNQQLAFSLFADRLQMSPPTEPITEQIVLDYLTSLRDALDHTSRPVKLIPSDRATDQADLLRTSFEHRASLVLWRINAVPQAHTDDIGTYEGQLESFETSLAQLETEDLVSFHAAADKLPHHTRQLPEVEARVSAVETSYRALQLQLEKGSDDLDKFKSSLAFGKIITPIRNELEFIQAKMLKPTTTDSGIQDLEERTRSTGVAIERVETQYGDLLHDGGDGKNTYRLLLDALVQKHHLVSRWISEIRVWYVEAERIRHYIEERIEILEQQPLLDGLQHVELEQTSDEIAALNADQDQLKAQVDIFNQNDMTRLKEHVMALTGTDRTEELSPADTTTIEITFTTLTTLDRLKHLLRRRAYELQILTLRMVWEQHYGHAITWVRTADNDIKLFVSERARWQPPPHVIVKEEIIAELLGLETRVNDFDQGEFSVTVNAYQDLDDSSNVELPVHLESRQVALEEAFEQVTLRVGFARQVVEQCLNITDFLYKADELKTTGEVLRQAIVRAEREIKPGDTDTQWREQVLVFQEQALALVTGVAARIPYPEATHPSDQEQTFDANNSIRSMVGARKASLFLFGEALDQALASYRRVLQLQKRARQLTDEVNRLQGWVDERTRNVARARIDVFVGKCALDLTDLGRLEKERDGQRAKVKAIQGNDLRKLSDHLASLESAADVAETPVTLTTAMAAIRQGILRTADGIRHLETLLDHHSIDLEVLGMRIGWETQATKVTHAISSMTLKTWDFVVQQAQWRPADTSGNVGQESSSHLASPNLDEFEAMEARRHEFEDKQLVSLDTSFQALVKGFQRSLGHAEEESGDETQKERRKSTPTLVQQRQQRLVDNATHLAQTADFAREVLDQNTALRAYDTLANSHLTDGLGLLGDIQNALDTLEAAEGVLFPVDRFEARLKQFDQDVFRIWKHQGSAIPYPLCPEGARANRSSTQDDNISADINAFVLRLYDELLQLGKKIRALLDAYGVAVHLKQEIDQCFKNTTQVLEQIIAAQTSLQAKKLDPAMSLTELPPVDTRNQIKTSSIKSTEDGQTLSTTLKELQDELAHLLAYAAETNCTVNAIHVTNTQTEARAQADQLILSSETHDLRVNAYLARLTWEDGWRECQSTTKKLQTITRTLQDKAIQSIATSTYNDSLQPTIQQAVSDAKRLMTKDMAAATEALTQAEAAFELTQVEIPSDCAERHQDLERAIARLDETLDILQIQINFLVDRFAWESRANEQQNKWTVHQDGVETYIQKRARWHSEDSSEGCKDSLVKLEEKAEDADEEEKESKFLDKGVYQIAQKIQESRDTAVSQLKYAREVLNQQIGIRGCLDEVMELDQLAETIKTTLLSADVLDAHETHEACLRDYDNRVAVLRDRAQTRIDYPIRETKTQILEDADTKANTQIREHTNARIARLGETSNSLLAILRSRERLSRRNAALEAYLADATVVREWISGQHERTKEAHTGSDTRTSVEVLRDTVEKLGAVSAAVKGYTGIYGSLRDSAASHATTIRQEIDQQIENSQKSIDASWTDLVDETESLLNESSTALRLAEFRLLVSNADAQMEEYDVLASDADVSSVTEETVAMWLSNVQTTMVQPKIDQVRICSLKEGTGIHATVMREELDRLVSVQNKLVEALQTLAKQVAHHRLRQDYSSAAKNLELFVDEKCKKLEECRTTFGVLLGEPDQDTLYCRSMASVYSSVSEEIDDHKNELEKVQSQYRFLQFQNVEAMETIDSRNAALESGWKALQKALLETKQLADQGLQWRDFYVTLLQTDSQLDAFEASLTTVLDETTALANIGRQIKRTGAVFPGLIKSIQNVPDLASPGTTKDNKSWLEDRLKTVQKHYEDLQSTVDQRHKLAQKQEAYDECVALANAIKEEADEESNAIIQRMTNVASNDMFGEDGSSLERFYCVYQASLATSESVLERLTHQTTKRLKGNTRTLLAYEIDPSVVQELESSTHLALERLETELKRERLLGEPVKRCLSHAKSAESIGSWITNCQTALNKLLADPAMIDEQNGPPAAEEIEQKMVLFHKIIVSFEDMTNSILNSTNKENVFLQQAVKSRAEAVKTGWEETSVLLDEFKQAIVKASQGVAVARKIKTMMMILGEAREHLANLQITEEADPATDRDEDTTSVLSTASVTTMLREQEVVEMERELDSLESEAKIQFKQETQALDVLLEQCGGNKTTFVQQRTEVDMAVESVLGAMDHKRQEISKARVVGKYLSATDELEVVLSALEEAVAKAAPHRATMIGSSFSRADLQAKLIELDARYKYYEGKVTEGLETAKTTLVSMTSDNAAAKKQLQPHLRKLRARWTTVNSQVKTRRLELTKTMEGAVDPDQPLYRQVRNRKSSLPTRKAASVLREREVGYMNPSTTTGRYFGTTTPDRHNYQPSKSASLSMRTPAIRVTQTPPNSYVADPDNDLDMEIGRIINETPYRVKVKMVPGEVGRYWFGEGNAKMAYCRVLKSKMVMVRVGGGWTELSQFLRDHCLLEGEFIPKNRMTIAEDDMEQASLPSIQEGFIETRRAKSPSGRPLPRGSISGRSLSPTPPPVHPSRSTSGQTGYIDGDKYIAVDRHGNQLEVRMTRAASKETNGDRPTRRRVMTRKRDPQESVSTATSSTSTSTATGSGSGSGSNGVTSASTSTPHGATIVVPTASAV</sequence>
<feature type="domain" description="Calponin-homology (CH)" evidence="6">
    <location>
        <begin position="1"/>
        <end position="102"/>
    </location>
</feature>